<dbReference type="Proteomes" id="UP000305792">
    <property type="component" value="Unassembled WGS sequence"/>
</dbReference>
<organism evidence="1 2">
    <name type="scientific">Glycomyces paridis</name>
    <dbReference type="NCBI Taxonomy" id="2126555"/>
    <lineage>
        <taxon>Bacteria</taxon>
        <taxon>Bacillati</taxon>
        <taxon>Actinomycetota</taxon>
        <taxon>Actinomycetes</taxon>
        <taxon>Glycomycetales</taxon>
        <taxon>Glycomycetaceae</taxon>
        <taxon>Glycomyces</taxon>
    </lineage>
</organism>
<protein>
    <submittedName>
        <fullName evidence="1">Uncharacterized protein</fullName>
    </submittedName>
</protein>
<dbReference type="EMBL" id="STGX01000009">
    <property type="protein sequence ID" value="THV27913.1"/>
    <property type="molecule type" value="Genomic_DNA"/>
</dbReference>
<dbReference type="InterPro" id="IPR017938">
    <property type="entry name" value="Riboflavin_synthase-like_b-brl"/>
</dbReference>
<dbReference type="SUPFAM" id="SSF63380">
    <property type="entry name" value="Riboflavin synthase domain-like"/>
    <property type="match status" value="1"/>
</dbReference>
<sequence length="95" mass="10256">MFNHRNPNHRAQRARWAALRAEADHQTAAHFAGEIVDVRRPDGAGVDTVRIITMWTEPASGTPMLTVMAHPHGLLSRTVRADAVVTGDGAPGVVL</sequence>
<evidence type="ECO:0000313" key="2">
    <source>
        <dbReference type="Proteomes" id="UP000305792"/>
    </source>
</evidence>
<comment type="caution">
    <text evidence="1">The sequence shown here is derived from an EMBL/GenBank/DDBJ whole genome shotgun (WGS) entry which is preliminary data.</text>
</comment>
<gene>
    <name evidence="1" type="ORF">E9998_13050</name>
</gene>
<dbReference type="AlphaFoldDB" id="A0A4S8PC67"/>
<accession>A0A4S8PC67</accession>
<proteinExistence type="predicted"/>
<name>A0A4S8PC67_9ACTN</name>
<evidence type="ECO:0000313" key="1">
    <source>
        <dbReference type="EMBL" id="THV27913.1"/>
    </source>
</evidence>
<reference evidence="1 2" key="1">
    <citation type="journal article" date="2018" name="Int. J. Syst. Evol. Microbiol.">
        <title>Glycomyces paridis sp. nov., isolated from the medicinal plant Paris polyphylla.</title>
        <authorList>
            <person name="Fang X.M."/>
            <person name="Bai J.L."/>
            <person name="Su J."/>
            <person name="Zhao L.L."/>
            <person name="Liu H.Y."/>
            <person name="Ma B.P."/>
            <person name="Zhang Y.Q."/>
            <person name="Yu L.Y."/>
        </authorList>
    </citation>
    <scope>NUCLEOTIDE SEQUENCE [LARGE SCALE GENOMIC DNA]</scope>
    <source>
        <strain evidence="1 2">CPCC 204357</strain>
    </source>
</reference>
<keyword evidence="2" id="KW-1185">Reference proteome</keyword>
<dbReference type="RefSeq" id="WP_136530146.1">
    <property type="nucleotide sequence ID" value="NZ_STGX01000009.1"/>
</dbReference>